<proteinExistence type="predicted"/>
<evidence type="ECO:0000259" key="3">
    <source>
        <dbReference type="Pfam" id="PF03713"/>
    </source>
</evidence>
<evidence type="ECO:0000313" key="4">
    <source>
        <dbReference type="EMBL" id="MFC4910968.1"/>
    </source>
</evidence>
<sequence length="207" mass="21739">MKKQRILAIGMAAAVLGFGAVACGDSGKKDEPSGHEGMSMPSATAPASQNGHNAQDVMFAQMMIPHHRQAVAMAKTVLAKGADPKVRNLAGRIEKAQAPEIEKMSGWLKAWGESVPAEGDGGHATSGMGHAMPGMMTGKQMAAFGRASGKDVDRMFLTMMIEHHKGAVTMAEQERKSGASAEARALADEIVRAQQAEITEMGGLLRS</sequence>
<dbReference type="InterPro" id="IPR012347">
    <property type="entry name" value="Ferritin-like"/>
</dbReference>
<organism evidence="4 5">
    <name type="scientific">Actinomadura gamaensis</name>
    <dbReference type="NCBI Taxonomy" id="1763541"/>
    <lineage>
        <taxon>Bacteria</taxon>
        <taxon>Bacillati</taxon>
        <taxon>Actinomycetota</taxon>
        <taxon>Actinomycetes</taxon>
        <taxon>Streptosporangiales</taxon>
        <taxon>Thermomonosporaceae</taxon>
        <taxon>Actinomadura</taxon>
    </lineage>
</organism>
<dbReference type="EMBL" id="JBHSIT010000008">
    <property type="protein sequence ID" value="MFC4910968.1"/>
    <property type="molecule type" value="Genomic_DNA"/>
</dbReference>
<gene>
    <name evidence="4" type="ORF">ACFPCY_26905</name>
</gene>
<dbReference type="InterPro" id="IPR005183">
    <property type="entry name" value="DUF305_CopM-like"/>
</dbReference>
<protein>
    <submittedName>
        <fullName evidence="4">DUF305 domain-containing protein</fullName>
    </submittedName>
</protein>
<name>A0ABV9U3D9_9ACTN</name>
<dbReference type="RefSeq" id="WP_378259619.1">
    <property type="nucleotide sequence ID" value="NZ_JBHSIT010000008.1"/>
</dbReference>
<accession>A0ABV9U3D9</accession>
<keyword evidence="5" id="KW-1185">Reference proteome</keyword>
<comment type="caution">
    <text evidence="4">The sequence shown here is derived from an EMBL/GenBank/DDBJ whole genome shotgun (WGS) entry which is preliminary data.</text>
</comment>
<reference evidence="5" key="1">
    <citation type="journal article" date="2019" name="Int. J. Syst. Evol. Microbiol.">
        <title>The Global Catalogue of Microorganisms (GCM) 10K type strain sequencing project: providing services to taxonomists for standard genome sequencing and annotation.</title>
        <authorList>
            <consortium name="The Broad Institute Genomics Platform"/>
            <consortium name="The Broad Institute Genome Sequencing Center for Infectious Disease"/>
            <person name="Wu L."/>
            <person name="Ma J."/>
        </authorList>
    </citation>
    <scope>NUCLEOTIDE SEQUENCE [LARGE SCALE GENOMIC DNA]</scope>
    <source>
        <strain evidence="5">KLKA75</strain>
    </source>
</reference>
<feature type="compositionally biased region" description="Polar residues" evidence="1">
    <location>
        <begin position="41"/>
        <end position="50"/>
    </location>
</feature>
<dbReference type="PANTHER" id="PTHR36933:SF1">
    <property type="entry name" value="SLL0788 PROTEIN"/>
    <property type="match status" value="1"/>
</dbReference>
<evidence type="ECO:0000256" key="2">
    <source>
        <dbReference type="SAM" id="SignalP"/>
    </source>
</evidence>
<dbReference type="PROSITE" id="PS51257">
    <property type="entry name" value="PROKAR_LIPOPROTEIN"/>
    <property type="match status" value="1"/>
</dbReference>
<dbReference type="Pfam" id="PF03713">
    <property type="entry name" value="DUF305"/>
    <property type="match status" value="1"/>
</dbReference>
<feature type="signal peptide" evidence="2">
    <location>
        <begin position="1"/>
        <end position="22"/>
    </location>
</feature>
<evidence type="ECO:0000313" key="5">
    <source>
        <dbReference type="Proteomes" id="UP001595872"/>
    </source>
</evidence>
<feature type="region of interest" description="Disordered" evidence="1">
    <location>
        <begin position="26"/>
        <end position="50"/>
    </location>
</feature>
<feature type="chain" id="PRO_5045927833" evidence="2">
    <location>
        <begin position="23"/>
        <end position="207"/>
    </location>
</feature>
<evidence type="ECO:0000256" key="1">
    <source>
        <dbReference type="SAM" id="MobiDB-lite"/>
    </source>
</evidence>
<dbReference type="Gene3D" id="1.20.1260.10">
    <property type="match status" value="1"/>
</dbReference>
<keyword evidence="2" id="KW-0732">Signal</keyword>
<feature type="domain" description="DUF305" evidence="3">
    <location>
        <begin position="56"/>
        <end position="204"/>
    </location>
</feature>
<dbReference type="PANTHER" id="PTHR36933">
    <property type="entry name" value="SLL0788 PROTEIN"/>
    <property type="match status" value="1"/>
</dbReference>
<dbReference type="Proteomes" id="UP001595872">
    <property type="component" value="Unassembled WGS sequence"/>
</dbReference>